<dbReference type="OrthoDB" id="552259at2759"/>
<dbReference type="PANTHER" id="PTHR31431">
    <property type="entry name" value="NUCLEOPORIN NUP188 HOMOLOG"/>
    <property type="match status" value="1"/>
</dbReference>
<comment type="caution">
    <text evidence="1">The sequence shown here is derived from an EMBL/GenBank/DDBJ whole genome shotgun (WGS) entry which is preliminary data.</text>
</comment>
<dbReference type="GO" id="GO:0017056">
    <property type="term" value="F:structural constituent of nuclear pore"/>
    <property type="evidence" value="ECO:0007669"/>
    <property type="project" value="InterPro"/>
</dbReference>
<evidence type="ECO:0008006" key="3">
    <source>
        <dbReference type="Google" id="ProtNLM"/>
    </source>
</evidence>
<name>A0A314Y993_PRUYE</name>
<dbReference type="InterPro" id="IPR044840">
    <property type="entry name" value="Nup188"/>
</dbReference>
<dbReference type="Proteomes" id="UP000250321">
    <property type="component" value="Unassembled WGS sequence"/>
</dbReference>
<evidence type="ECO:0000313" key="1">
    <source>
        <dbReference type="EMBL" id="PQQ02280.1"/>
    </source>
</evidence>
<protein>
    <recommendedName>
        <fullName evidence="3">Nucleoporin NUP188 homolog</fullName>
    </recommendedName>
</protein>
<dbReference type="PANTHER" id="PTHR31431:SF1">
    <property type="entry name" value="NUCLEOPORIN NUP188"/>
    <property type="match status" value="1"/>
</dbReference>
<organism evidence="1 2">
    <name type="scientific">Prunus yedoensis var. nudiflora</name>
    <dbReference type="NCBI Taxonomy" id="2094558"/>
    <lineage>
        <taxon>Eukaryota</taxon>
        <taxon>Viridiplantae</taxon>
        <taxon>Streptophyta</taxon>
        <taxon>Embryophyta</taxon>
        <taxon>Tracheophyta</taxon>
        <taxon>Spermatophyta</taxon>
        <taxon>Magnoliopsida</taxon>
        <taxon>eudicotyledons</taxon>
        <taxon>Gunneridae</taxon>
        <taxon>Pentapetalae</taxon>
        <taxon>rosids</taxon>
        <taxon>fabids</taxon>
        <taxon>Rosales</taxon>
        <taxon>Rosaceae</taxon>
        <taxon>Amygdaloideae</taxon>
        <taxon>Amygdaleae</taxon>
        <taxon>Prunus</taxon>
    </lineage>
</organism>
<sequence>MASPKSVDASLWWDPFSVLLTELENASLSSDLPPNLVKKLKDNHAWFVDTLSHFKPPNENSREALNSQQVKIGSHQLDIKHELKDKALKISSYLCLDEVQSFILVERSFKNNNVALDSIVHEYFHSVCIDYYIERQYLLKCTRRILAHALSLGSVSGEGNAMKEEALKLISDGLERKLLSVLQDLLSSNHPEQMDIDLFTLWAEETLVEDNLVLDILFLVYNESVCTCNGERWKTLCWLYKGILSGSYNFGKLAVSTEALCSAYQAKVQLLLILIETLDLENILQMVHDEIPFREGKSVFTLADVQEMEAIISTFNVFETKEAGPLILAWAVFLCLISSLPGKEENNVIMEIDHDGYVRQAFEAASLTYLVEFLQSDVLKESDGPVAGYRSVLRTFISTFIASYEIGPQLEDSALKLILDILCKIYQGEESLCIQFWDRESFIDEPIRCLLRSLEGLVIPSRTCGHVLRSVGGNAALVQWEYTQSEVLLLLMRLAEELYFERNDEVLLILDLISRMAVCFALMDIGSSLHFQSTGISWQIGSNMWLVEIICTLIRKSSPTSNGAALMSLGINILAKMLICYPSHVAEVALKANIFDFSNGHDDSSSGSWLLSGKLAKMLLIDCEQNDGDCSLTISVLDFTVHLMDTGLKNDAVLALIVFSIQYVLVNHEYWKYKVKHTRWRVTLKDCPINHQKQRKVDSSIQGLEVMKKCITSISCSEKLDEVILDKLLSDSSIHSTLFRIVCTTTEALERLYISRHPTEIEGFEMAICSVLDILFIILSTFSKDISSSPPFFHQAVFSSATKPIPVVAALVSLISYFRNPGIQVGAARVLSAFLMMADLMQPYLFGSSFGLDDKQIGDLRQCVSYILLEQSEWNEDLFVAVFNLLTSAARYQPAFLVAVLSTEGKKDVQQSNAGHVKLPTNDVTFRSSESEETSIVDAVLYQIERSNDLINSNPRILLNVLNFLRALWQGLLKAPSPENITETEAQDLAFRYQCQSAILEIMAHDMFLHKKLLHLESLAKQVPESQDRIQNTVRLEKSKASDLVDILSAWCGSSVLDNLTKSLSYCEYDLKLYLRAKVAASVITAHVMVNLANGDAGSLSVSLLEKSSILSNKFRSHPAFSELLAQYSQHGYSAGKEPNYLILSDLYYHLQGELEGREVRLDHSKNSLGSL</sequence>
<gene>
    <name evidence="1" type="ORF">Pyn_25241</name>
</gene>
<dbReference type="GO" id="GO:0044611">
    <property type="term" value="C:nuclear pore inner ring"/>
    <property type="evidence" value="ECO:0007669"/>
    <property type="project" value="TreeGrafter"/>
</dbReference>
<evidence type="ECO:0000313" key="2">
    <source>
        <dbReference type="Proteomes" id="UP000250321"/>
    </source>
</evidence>
<proteinExistence type="predicted"/>
<keyword evidence="2" id="KW-1185">Reference proteome</keyword>
<dbReference type="GO" id="GO:0006405">
    <property type="term" value="P:RNA export from nucleus"/>
    <property type="evidence" value="ECO:0007669"/>
    <property type="project" value="TreeGrafter"/>
</dbReference>
<dbReference type="EMBL" id="PJQY01001479">
    <property type="protein sequence ID" value="PQQ02280.1"/>
    <property type="molecule type" value="Genomic_DNA"/>
</dbReference>
<dbReference type="AlphaFoldDB" id="A0A314Y993"/>
<accession>A0A314Y993</accession>
<dbReference type="STRING" id="2094558.A0A314Y993"/>
<reference evidence="1 2" key="1">
    <citation type="submission" date="2018-02" db="EMBL/GenBank/DDBJ databases">
        <title>Draft genome of wild Prunus yedoensis var. nudiflora.</title>
        <authorList>
            <person name="Baek S."/>
            <person name="Kim J.-H."/>
            <person name="Choi K."/>
            <person name="Kim G.-B."/>
            <person name="Cho A."/>
            <person name="Jang H."/>
            <person name="Shin C.-H."/>
            <person name="Yu H.-J."/>
            <person name="Mun J.-H."/>
        </authorList>
    </citation>
    <scope>NUCLEOTIDE SEQUENCE [LARGE SCALE GENOMIC DNA]</scope>
    <source>
        <strain evidence="2">cv. Jeju island</strain>
        <tissue evidence="1">Leaf</tissue>
    </source>
</reference>
<dbReference type="GO" id="GO:0006606">
    <property type="term" value="P:protein import into nucleus"/>
    <property type="evidence" value="ECO:0007669"/>
    <property type="project" value="TreeGrafter"/>
</dbReference>